<dbReference type="GO" id="GO:0010181">
    <property type="term" value="F:FMN binding"/>
    <property type="evidence" value="ECO:0007669"/>
    <property type="project" value="InterPro"/>
</dbReference>
<dbReference type="PROSITE" id="PS50902">
    <property type="entry name" value="FLAVODOXIN_LIKE"/>
    <property type="match status" value="1"/>
</dbReference>
<evidence type="ECO:0000259" key="1">
    <source>
        <dbReference type="PROSITE" id="PS50902"/>
    </source>
</evidence>
<dbReference type="PROSITE" id="PS00201">
    <property type="entry name" value="FLAVODOXIN"/>
    <property type="match status" value="1"/>
</dbReference>
<feature type="domain" description="Flavodoxin-like" evidence="1">
    <location>
        <begin position="3"/>
        <end position="155"/>
    </location>
</feature>
<gene>
    <name evidence="2" type="ORF">K8N75_12575</name>
</gene>
<comment type="caution">
    <text evidence="2">The sequence shown here is derived from an EMBL/GenBank/DDBJ whole genome shotgun (WGS) entry which is preliminary data.</text>
</comment>
<dbReference type="Gene3D" id="3.40.50.360">
    <property type="match status" value="1"/>
</dbReference>
<dbReference type="AlphaFoldDB" id="A0A8T5V4P9"/>
<evidence type="ECO:0000313" key="3">
    <source>
        <dbReference type="Proteomes" id="UP000825933"/>
    </source>
</evidence>
<keyword evidence="3" id="KW-1185">Reference proteome</keyword>
<dbReference type="PANTHER" id="PTHR39201">
    <property type="entry name" value="EXPORTED PROTEIN-RELATED"/>
    <property type="match status" value="1"/>
</dbReference>
<dbReference type="Proteomes" id="UP000825933">
    <property type="component" value="Unassembled WGS sequence"/>
</dbReference>
<dbReference type="EMBL" id="JAIOUQ010000016">
    <property type="protein sequence ID" value="MBZ2166871.1"/>
    <property type="molecule type" value="Genomic_DNA"/>
</dbReference>
<dbReference type="SUPFAM" id="SSF52218">
    <property type="entry name" value="Flavoproteins"/>
    <property type="match status" value="1"/>
</dbReference>
<name>A0A8T5V4P9_9EURY</name>
<dbReference type="InterPro" id="IPR001226">
    <property type="entry name" value="Flavodoxin_CS"/>
</dbReference>
<dbReference type="GO" id="GO:0009055">
    <property type="term" value="F:electron transfer activity"/>
    <property type="evidence" value="ECO:0007669"/>
    <property type="project" value="InterPro"/>
</dbReference>
<dbReference type="InterPro" id="IPR029039">
    <property type="entry name" value="Flavoprotein-like_sf"/>
</dbReference>
<dbReference type="RefSeq" id="WP_420830727.1">
    <property type="nucleotide sequence ID" value="NZ_JAIOUQ010000016.1"/>
</dbReference>
<dbReference type="InterPro" id="IPR008254">
    <property type="entry name" value="Flavodoxin/NO_synth"/>
</dbReference>
<protein>
    <submittedName>
        <fullName evidence="2">Flavodoxin</fullName>
    </submittedName>
</protein>
<sequence>MKTLVVYYSRTGNTKMIAESISKALDSDIEEIIDTEKRSGIIGYIKSGYEASRGKLSEIQEPKHDLSQYDLLIIGTPIWASKMAVPVRAYLKNNMDKIPLLACFSTCGSSGIEKTNQDFADYTNITPMVTLGLKSSQIKDGSYNAMIDKFVQEVI</sequence>
<dbReference type="Pfam" id="PF12682">
    <property type="entry name" value="Flavodoxin_4"/>
    <property type="match status" value="1"/>
</dbReference>
<evidence type="ECO:0000313" key="2">
    <source>
        <dbReference type="EMBL" id="MBZ2166871.1"/>
    </source>
</evidence>
<organism evidence="2 3">
    <name type="scientific">Methanobacterium spitsbergense</name>
    <dbReference type="NCBI Taxonomy" id="2874285"/>
    <lineage>
        <taxon>Archaea</taxon>
        <taxon>Methanobacteriati</taxon>
        <taxon>Methanobacteriota</taxon>
        <taxon>Methanomada group</taxon>
        <taxon>Methanobacteria</taxon>
        <taxon>Methanobacteriales</taxon>
        <taxon>Methanobacteriaceae</taxon>
        <taxon>Methanobacterium</taxon>
    </lineage>
</organism>
<accession>A0A8T5V4P9</accession>
<reference evidence="3" key="1">
    <citation type="journal article" date="2022" name="Microbiol. Resour. Announc.">
        <title>Draft Genome Sequence of a Methanogenic Archaeon from West Spitsbergen Permafrost.</title>
        <authorList>
            <person name="Trubitsyn V."/>
            <person name="Rivkina E."/>
            <person name="Shcherbakova V."/>
        </authorList>
    </citation>
    <scope>NUCLEOTIDE SEQUENCE [LARGE SCALE GENOMIC DNA]</scope>
    <source>
        <strain evidence="3">VT</strain>
    </source>
</reference>
<proteinExistence type="predicted"/>
<dbReference type="PANTHER" id="PTHR39201:SF1">
    <property type="entry name" value="FLAVODOXIN-LIKE DOMAIN-CONTAINING PROTEIN"/>
    <property type="match status" value="1"/>
</dbReference>